<evidence type="ECO:0000256" key="2">
    <source>
        <dbReference type="ARBA" id="ARBA00022679"/>
    </source>
</evidence>
<dbReference type="InterPro" id="IPR023296">
    <property type="entry name" value="Glyco_hydro_beta-prop_sf"/>
</dbReference>
<dbReference type="InterPro" id="IPR007184">
    <property type="entry name" value="Mannoside_phosphorylase"/>
</dbReference>
<proteinExistence type="inferred from homology"/>
<dbReference type="SUPFAM" id="SSF75005">
    <property type="entry name" value="Arabinanase/levansucrase/invertase"/>
    <property type="match status" value="1"/>
</dbReference>
<gene>
    <name evidence="4" type="ORF">CLV60_1067</name>
</gene>
<accession>A0A2P8G377</accession>
<comment type="similarity">
    <text evidence="3">Belongs to the glycosyl hydrolase 130 family.</text>
</comment>
<protein>
    <submittedName>
        <fullName evidence="4">Putative GH43/DUF377 family glycosyl hydrolase</fullName>
    </submittedName>
</protein>
<evidence type="ECO:0000256" key="3">
    <source>
        <dbReference type="ARBA" id="ARBA00024356"/>
    </source>
</evidence>
<comment type="caution">
    <text evidence="4">The sequence shown here is derived from an EMBL/GenBank/DDBJ whole genome shotgun (WGS) entry which is preliminary data.</text>
</comment>
<evidence type="ECO:0000313" key="4">
    <source>
        <dbReference type="EMBL" id="PSL28407.1"/>
    </source>
</evidence>
<evidence type="ECO:0000256" key="1">
    <source>
        <dbReference type="ARBA" id="ARBA00022676"/>
    </source>
</evidence>
<dbReference type="AlphaFoldDB" id="A0A2P8G377"/>
<organism evidence="4 5">
    <name type="scientific">Dyadobacter jiangsuensis</name>
    <dbReference type="NCBI Taxonomy" id="1591085"/>
    <lineage>
        <taxon>Bacteria</taxon>
        <taxon>Pseudomonadati</taxon>
        <taxon>Bacteroidota</taxon>
        <taxon>Cytophagia</taxon>
        <taxon>Cytophagales</taxon>
        <taxon>Spirosomataceae</taxon>
        <taxon>Dyadobacter</taxon>
    </lineage>
</organism>
<reference evidence="4 5" key="1">
    <citation type="submission" date="2018-03" db="EMBL/GenBank/DDBJ databases">
        <title>Genomic Encyclopedia of Archaeal and Bacterial Type Strains, Phase II (KMG-II): from individual species to whole genera.</title>
        <authorList>
            <person name="Goeker M."/>
        </authorList>
    </citation>
    <scope>NUCLEOTIDE SEQUENCE [LARGE SCALE GENOMIC DNA]</scope>
    <source>
        <strain evidence="4 5">DSM 29057</strain>
    </source>
</reference>
<dbReference type="CDD" id="cd18613">
    <property type="entry name" value="GH130"/>
    <property type="match status" value="1"/>
</dbReference>
<dbReference type="GO" id="GO:0016787">
    <property type="term" value="F:hydrolase activity"/>
    <property type="evidence" value="ECO:0007669"/>
    <property type="project" value="UniProtKB-KW"/>
</dbReference>
<dbReference type="OrthoDB" id="9775877at2"/>
<keyword evidence="1" id="KW-0328">Glycosyltransferase</keyword>
<dbReference type="Pfam" id="PF04041">
    <property type="entry name" value="Glyco_hydro_130"/>
    <property type="match status" value="1"/>
</dbReference>
<dbReference type="PANTHER" id="PTHR34106:SF4">
    <property type="entry name" value="BLL5143 PROTEIN"/>
    <property type="match status" value="1"/>
</dbReference>
<dbReference type="Proteomes" id="UP000241964">
    <property type="component" value="Unassembled WGS sequence"/>
</dbReference>
<keyword evidence="2" id="KW-0808">Transferase</keyword>
<dbReference type="RefSeq" id="WP_106595882.1">
    <property type="nucleotide sequence ID" value="NZ_PYAS01000006.1"/>
</dbReference>
<name>A0A2P8G377_9BACT</name>
<dbReference type="EMBL" id="PYAS01000006">
    <property type="protein sequence ID" value="PSL28407.1"/>
    <property type="molecule type" value="Genomic_DNA"/>
</dbReference>
<sequence length="490" mass="55875">MAVHLIRKNTVFQPDSSRVIARFLYNGEDRSKELISTILALDAGTQVRQLNSVLRKYAKRHRNILKVFERHFRKLEVLLKAMQIDPQDLETNQRLLIGAYFTMEYSIEAAAFFNPSIVADPDQSGVELGETRVILSFRATGEGHISSIVFRSALIDQNDDIVIDTPGRLLDSPEHVRNHIYKKKSFLSKLGEMQDLDNLAYPALERKLTETFTYEELKRYVEETSGLSEMDIAGAVFLREVMWLASSHYEMDFSLDTDISERVIFPIADTEKRGIEDARFVCFTDDKQERTYFATYTAYDGVNILPKLLTTRDFYHFKVLPLHGEIAQNKGMALFPRKIKGKYAMLCRIDGVNNYIAYSDNISVWRKATLIQTPKFPWEFVQMGNCGSPIETRAGWLVLTHGVGPMREYVLGASLFELESPENEIGRLINPLLIPNASERDGYVPNVVYSCGAFVHNQSLIIPYATSDYASTYAVVNLEELLEDLIVDKN</sequence>
<keyword evidence="5" id="KW-1185">Reference proteome</keyword>
<dbReference type="Gene3D" id="2.115.10.20">
    <property type="entry name" value="Glycosyl hydrolase domain, family 43"/>
    <property type="match status" value="1"/>
</dbReference>
<evidence type="ECO:0000313" key="5">
    <source>
        <dbReference type="Proteomes" id="UP000241964"/>
    </source>
</evidence>
<keyword evidence="4" id="KW-0378">Hydrolase</keyword>
<dbReference type="PANTHER" id="PTHR34106">
    <property type="entry name" value="GLYCOSIDASE"/>
    <property type="match status" value="1"/>
</dbReference>
<dbReference type="GO" id="GO:0016757">
    <property type="term" value="F:glycosyltransferase activity"/>
    <property type="evidence" value="ECO:0007669"/>
    <property type="project" value="UniProtKB-KW"/>
</dbReference>